<dbReference type="Gene3D" id="3.40.50.720">
    <property type="entry name" value="NAD(P)-binding Rossmann-like Domain"/>
    <property type="match status" value="1"/>
</dbReference>
<dbReference type="PANTHER" id="PTHR22981">
    <property type="entry name" value="3-HYDROXYISOBUTYRATE DEHYDROGENASE-RELATED"/>
    <property type="match status" value="1"/>
</dbReference>
<evidence type="ECO:0000256" key="3">
    <source>
        <dbReference type="ARBA" id="ARBA00012991"/>
    </source>
</evidence>
<dbReference type="InterPro" id="IPR029154">
    <property type="entry name" value="HIBADH-like_NADP-bd"/>
</dbReference>
<dbReference type="Proteomes" id="UP001174909">
    <property type="component" value="Unassembled WGS sequence"/>
</dbReference>
<evidence type="ECO:0000256" key="4">
    <source>
        <dbReference type="ARBA" id="ARBA00022456"/>
    </source>
</evidence>
<evidence type="ECO:0000256" key="2">
    <source>
        <dbReference type="ARBA" id="ARBA00006013"/>
    </source>
</evidence>
<dbReference type="InterPro" id="IPR036291">
    <property type="entry name" value="NAD(P)-bd_dom_sf"/>
</dbReference>
<evidence type="ECO:0000313" key="11">
    <source>
        <dbReference type="Proteomes" id="UP001174909"/>
    </source>
</evidence>
<dbReference type="EMBL" id="CASHTH010004350">
    <property type="protein sequence ID" value="CAI8056418.1"/>
    <property type="molecule type" value="Genomic_DNA"/>
</dbReference>
<dbReference type="EC" id="1.1.1.31" evidence="3"/>
<keyword evidence="11" id="KW-1185">Reference proteome</keyword>
<comment type="pathway">
    <text evidence="1">Amino-acid degradation; L-valine degradation.</text>
</comment>
<keyword evidence="6" id="KW-0520">NAD</keyword>
<evidence type="ECO:0000259" key="9">
    <source>
        <dbReference type="Pfam" id="PF14833"/>
    </source>
</evidence>
<dbReference type="Gene3D" id="1.10.1040.10">
    <property type="entry name" value="N-(1-d-carboxylethyl)-l-norvaline Dehydrogenase, domain 2"/>
    <property type="match status" value="1"/>
</dbReference>
<dbReference type="Pfam" id="PF03446">
    <property type="entry name" value="NAD_binding_2"/>
    <property type="match status" value="1"/>
</dbReference>
<dbReference type="AlphaFoldDB" id="A0AA35TYS3"/>
<dbReference type="GO" id="GO:0050661">
    <property type="term" value="F:NADP binding"/>
    <property type="evidence" value="ECO:0007669"/>
    <property type="project" value="InterPro"/>
</dbReference>
<sequence length="236" mass="23787">MADIGFIGLGNMGGPMAANLAAAGHAVTAFDISTQALEKAREAGAATASSVAEAAAGREVVITMLPAGAEVSEVYRGEGGVLSVAAPGTLLIDCSTIDVDTARAVARDGGGRRLAAAGCAGLRRCRRPSGWRTGSGSRRQTLFDIVSKATGQCWALTSYCPVPGPVASAPSNRDYAPGFTAPMMLKDLRLAQAAAASAGAASPLGAEAVALYTLFCNAGFGADDFSGIMKMIGQRD</sequence>
<organism evidence="10 11">
    <name type="scientific">Geodia barretti</name>
    <name type="common">Barrett's horny sponge</name>
    <dbReference type="NCBI Taxonomy" id="519541"/>
    <lineage>
        <taxon>Eukaryota</taxon>
        <taxon>Metazoa</taxon>
        <taxon>Porifera</taxon>
        <taxon>Demospongiae</taxon>
        <taxon>Heteroscleromorpha</taxon>
        <taxon>Tetractinellida</taxon>
        <taxon>Astrophorina</taxon>
        <taxon>Geodiidae</taxon>
        <taxon>Geodia</taxon>
    </lineage>
</organism>
<comment type="similarity">
    <text evidence="2">Belongs to the HIBADH-related family. 3-hydroxyisobutyrate dehydrogenase subfamily.</text>
</comment>
<evidence type="ECO:0000313" key="10">
    <source>
        <dbReference type="EMBL" id="CAI8056418.1"/>
    </source>
</evidence>
<dbReference type="Pfam" id="PF14833">
    <property type="entry name" value="NAD_binding_11"/>
    <property type="match status" value="1"/>
</dbReference>
<proteinExistence type="inferred from homology"/>
<feature type="domain" description="6-phosphogluconate dehydrogenase NADP-binding" evidence="8">
    <location>
        <begin position="3"/>
        <end position="108"/>
    </location>
</feature>
<evidence type="ECO:0000256" key="7">
    <source>
        <dbReference type="ARBA" id="ARBA00049197"/>
    </source>
</evidence>
<keyword evidence="4" id="KW-0101">Branched-chain amino acid catabolism</keyword>
<dbReference type="SUPFAM" id="SSF51735">
    <property type="entry name" value="NAD(P)-binding Rossmann-fold domains"/>
    <property type="match status" value="1"/>
</dbReference>
<evidence type="ECO:0000256" key="1">
    <source>
        <dbReference type="ARBA" id="ARBA00005109"/>
    </source>
</evidence>
<evidence type="ECO:0000256" key="6">
    <source>
        <dbReference type="ARBA" id="ARBA00023027"/>
    </source>
</evidence>
<protein>
    <recommendedName>
        <fullName evidence="3">3-hydroxyisobutyrate dehydrogenase</fullName>
        <ecNumber evidence="3">1.1.1.31</ecNumber>
    </recommendedName>
</protein>
<evidence type="ECO:0000256" key="5">
    <source>
        <dbReference type="ARBA" id="ARBA00023002"/>
    </source>
</evidence>
<dbReference type="GO" id="GO:0009083">
    <property type="term" value="P:branched-chain amino acid catabolic process"/>
    <property type="evidence" value="ECO:0007669"/>
    <property type="project" value="UniProtKB-KW"/>
</dbReference>
<name>A0AA35TYS3_GEOBA</name>
<comment type="caution">
    <text evidence="10">The sequence shown here is derived from an EMBL/GenBank/DDBJ whole genome shotgun (WGS) entry which is preliminary data.</text>
</comment>
<dbReference type="GO" id="GO:0051287">
    <property type="term" value="F:NAD binding"/>
    <property type="evidence" value="ECO:0007669"/>
    <property type="project" value="InterPro"/>
</dbReference>
<keyword evidence="5" id="KW-0560">Oxidoreductase</keyword>
<accession>A0AA35TYS3</accession>
<dbReference type="PROSITE" id="PS00895">
    <property type="entry name" value="3_HYDROXYISOBUT_DH"/>
    <property type="match status" value="1"/>
</dbReference>
<dbReference type="SUPFAM" id="SSF48179">
    <property type="entry name" value="6-phosphogluconate dehydrogenase C-terminal domain-like"/>
    <property type="match status" value="1"/>
</dbReference>
<comment type="catalytic activity">
    <reaction evidence="7">
        <text>3-hydroxy-2-methylpropanoate + NAD(+) = 2-methyl-3-oxopropanoate + NADH + H(+)</text>
        <dbReference type="Rhea" id="RHEA:17681"/>
        <dbReference type="ChEBI" id="CHEBI:11805"/>
        <dbReference type="ChEBI" id="CHEBI:15378"/>
        <dbReference type="ChEBI" id="CHEBI:57540"/>
        <dbReference type="ChEBI" id="CHEBI:57700"/>
        <dbReference type="ChEBI" id="CHEBI:57945"/>
        <dbReference type="EC" id="1.1.1.31"/>
    </reaction>
</comment>
<dbReference type="InterPro" id="IPR002204">
    <property type="entry name" value="3-OH-isobutyrate_DH-rel_CS"/>
</dbReference>
<dbReference type="InterPro" id="IPR013328">
    <property type="entry name" value="6PGD_dom2"/>
</dbReference>
<feature type="domain" description="3-hydroxyisobutyrate dehydrogenase-like NAD-binding" evidence="9">
    <location>
        <begin position="136"/>
        <end position="231"/>
    </location>
</feature>
<dbReference type="InterPro" id="IPR008927">
    <property type="entry name" value="6-PGluconate_DH-like_C_sf"/>
</dbReference>
<dbReference type="PANTHER" id="PTHR22981:SF7">
    <property type="entry name" value="3-HYDROXYISOBUTYRATE DEHYDROGENASE, MITOCHONDRIAL"/>
    <property type="match status" value="1"/>
</dbReference>
<reference evidence="10" key="1">
    <citation type="submission" date="2023-03" db="EMBL/GenBank/DDBJ databases">
        <authorList>
            <person name="Steffen K."/>
            <person name="Cardenas P."/>
        </authorList>
    </citation>
    <scope>NUCLEOTIDE SEQUENCE</scope>
</reference>
<dbReference type="GO" id="GO:0008442">
    <property type="term" value="F:3-hydroxyisobutyrate dehydrogenase activity"/>
    <property type="evidence" value="ECO:0007669"/>
    <property type="project" value="UniProtKB-EC"/>
</dbReference>
<gene>
    <name evidence="10" type="ORF">GBAR_LOCUS30738</name>
</gene>
<evidence type="ECO:0000259" key="8">
    <source>
        <dbReference type="Pfam" id="PF03446"/>
    </source>
</evidence>
<dbReference type="InterPro" id="IPR006115">
    <property type="entry name" value="6PGDH_NADP-bd"/>
</dbReference>